<dbReference type="AlphaFoldDB" id="A0A5D4NUJ4"/>
<evidence type="ECO:0000256" key="1">
    <source>
        <dbReference type="SAM" id="Phobius"/>
    </source>
</evidence>
<protein>
    <submittedName>
        <fullName evidence="2">Uncharacterized protein</fullName>
    </submittedName>
</protein>
<evidence type="ECO:0000313" key="3">
    <source>
        <dbReference type="Proteomes" id="UP000322267"/>
    </source>
</evidence>
<dbReference type="EMBL" id="VTEI01000003">
    <property type="protein sequence ID" value="TYS17600.1"/>
    <property type="molecule type" value="Genomic_DNA"/>
</dbReference>
<comment type="caution">
    <text evidence="2">The sequence shown here is derived from an EMBL/GenBank/DDBJ whole genome shotgun (WGS) entry which is preliminary data.</text>
</comment>
<reference evidence="2 3" key="1">
    <citation type="submission" date="2019-08" db="EMBL/GenBank/DDBJ databases">
        <title>Bacillus genomes from the desert of Cuatro Cienegas, Coahuila.</title>
        <authorList>
            <person name="Olmedo-Alvarez G."/>
        </authorList>
    </citation>
    <scope>NUCLEOTIDE SEQUENCE [LARGE SCALE GENOMIC DNA]</scope>
    <source>
        <strain evidence="2 3">CH34_1T</strain>
    </source>
</reference>
<keyword evidence="1" id="KW-0472">Membrane</keyword>
<dbReference type="Proteomes" id="UP000322267">
    <property type="component" value="Unassembled WGS sequence"/>
</dbReference>
<feature type="transmembrane region" description="Helical" evidence="1">
    <location>
        <begin position="5"/>
        <end position="24"/>
    </location>
</feature>
<sequence length="111" mass="12670">MNKVIVKGCVFIALAVILGMMLMYESKEGEELKDKVTLTEKYFAPGQSDVAVGIKTNKSIEIRDSEEKYCAMEFSNKKIFEVDCDKYLDFTIGDKVIIIYKDNRLIKLGKK</sequence>
<accession>A0A5D4NUJ4</accession>
<keyword evidence="1" id="KW-1133">Transmembrane helix</keyword>
<keyword evidence="1" id="KW-0812">Transmembrane</keyword>
<evidence type="ECO:0000313" key="2">
    <source>
        <dbReference type="EMBL" id="TYS17600.1"/>
    </source>
</evidence>
<name>A0A5D4NUJ4_9BACI</name>
<gene>
    <name evidence="2" type="ORF">FZC78_06955</name>
</gene>
<dbReference type="OrthoDB" id="2889385at2"/>
<dbReference type="RefSeq" id="WP_148938935.1">
    <property type="nucleotide sequence ID" value="NZ_VTEI01000003.1"/>
</dbReference>
<proteinExistence type="predicted"/>
<organism evidence="2 3">
    <name type="scientific">Rossellomorea vietnamensis</name>
    <dbReference type="NCBI Taxonomy" id="218284"/>
    <lineage>
        <taxon>Bacteria</taxon>
        <taxon>Bacillati</taxon>
        <taxon>Bacillota</taxon>
        <taxon>Bacilli</taxon>
        <taxon>Bacillales</taxon>
        <taxon>Bacillaceae</taxon>
        <taxon>Rossellomorea</taxon>
    </lineage>
</organism>